<feature type="compositionally biased region" description="Low complexity" evidence="23">
    <location>
        <begin position="549"/>
        <end position="561"/>
    </location>
</feature>
<dbReference type="KEGG" id="fas:105271668"/>
<feature type="region of interest" description="Disordered" evidence="23">
    <location>
        <begin position="544"/>
        <end position="574"/>
    </location>
</feature>
<comment type="subunit">
    <text evidence="22">Component of the BAG6/BAT3 complex, also named BAT3 complex, at least composed of BAG6, UBL4A and GET4/TRC35. Interacts with GET4; the interaction is direct and localizes BAG6 in the cytosol. Interacts with UBL4A; the interaction is direct and required for UBL4A protein stability. Interacts with AIFM1. Interacts with HSPA2. Interacts with CTCFL. Interacts with p300/EP300. Interacts (via ubiquitin-like domain) with RNF126; required for BAG6-dependent ubiquitination of proteins mislocalized to the cytosol. Interacts (via ubiquitin-like domain) with SGTA; SGTA competes with RNF126 by binding the same region of BAG6, thereby promoting deubiquitination of BAG6-target proteins and rescuing them from degradation. Interacts with ricin A chain. Interacts with VCP and AMFR; both form the VCP/p97-AMFR/gp78 complex. Interacts with SYVN1. Interacts with USP13; the interaction is direct and may mediate UBL4A deubiquitination. Interacts with ZFAND2B. Interacts with KPNA2. Interacts with UBQLN4.</text>
</comment>
<dbReference type="InterPro" id="IPR019954">
    <property type="entry name" value="Ubiquitin_CS"/>
</dbReference>
<feature type="region of interest" description="Disordered" evidence="23">
    <location>
        <begin position="460"/>
        <end position="511"/>
    </location>
</feature>
<dbReference type="InterPro" id="IPR029071">
    <property type="entry name" value="Ubiquitin-like_domsf"/>
</dbReference>
<dbReference type="FunFam" id="3.10.20.90:FF:000161">
    <property type="entry name" value="Uncharacterized protein, isoform C"/>
    <property type="match status" value="1"/>
</dbReference>
<dbReference type="GO" id="GO:0071818">
    <property type="term" value="C:BAT3 complex"/>
    <property type="evidence" value="ECO:0007669"/>
    <property type="project" value="TreeGrafter"/>
</dbReference>
<feature type="compositionally biased region" description="Low complexity" evidence="23">
    <location>
        <begin position="86"/>
        <end position="100"/>
    </location>
</feature>
<dbReference type="SUPFAM" id="SSF54236">
    <property type="entry name" value="Ubiquitin-like"/>
    <property type="match status" value="1"/>
</dbReference>
<keyword evidence="25" id="KW-1185">Reference proteome</keyword>
<dbReference type="GO" id="GO:0005576">
    <property type="term" value="C:extracellular region"/>
    <property type="evidence" value="ECO:0007669"/>
    <property type="project" value="UniProtKB-SubCell"/>
</dbReference>
<evidence type="ECO:0000256" key="9">
    <source>
        <dbReference type="ARBA" id="ARBA00022553"/>
    </source>
</evidence>
<evidence type="ECO:0000256" key="6">
    <source>
        <dbReference type="ARBA" id="ARBA00022448"/>
    </source>
</evidence>
<keyword evidence="15" id="KW-0744">Spermatogenesis</keyword>
<dbReference type="Pfam" id="PF00240">
    <property type="entry name" value="ubiquitin"/>
    <property type="match status" value="1"/>
</dbReference>
<dbReference type="GO" id="GO:0030154">
    <property type="term" value="P:cell differentiation"/>
    <property type="evidence" value="ECO:0007669"/>
    <property type="project" value="UniProtKB-KW"/>
</dbReference>
<name>A0A9R1TM77_9HYME</name>
<evidence type="ECO:0000256" key="10">
    <source>
        <dbReference type="ARBA" id="ARBA00022703"/>
    </source>
</evidence>
<evidence type="ECO:0000256" key="22">
    <source>
        <dbReference type="ARBA" id="ARBA00046936"/>
    </source>
</evidence>
<keyword evidence="14" id="KW-0391">Immunity</keyword>
<proteinExistence type="predicted"/>
<evidence type="ECO:0000256" key="14">
    <source>
        <dbReference type="ARBA" id="ARBA00022859"/>
    </source>
</evidence>
<keyword evidence="18" id="KW-0539">Nucleus</keyword>
<keyword evidence="17" id="KW-0143">Chaperone</keyword>
<reference evidence="26" key="1">
    <citation type="submission" date="2025-08" db="UniProtKB">
        <authorList>
            <consortium name="RefSeq"/>
        </authorList>
    </citation>
    <scope>IDENTIFICATION</scope>
    <source>
        <strain evidence="26">USDA-PBARC FA_bdor</strain>
        <tissue evidence="26">Whole organism</tissue>
    </source>
</reference>
<dbReference type="GO" id="GO:0031593">
    <property type="term" value="F:polyubiquitin modification-dependent protein binding"/>
    <property type="evidence" value="ECO:0007669"/>
    <property type="project" value="TreeGrafter"/>
</dbReference>
<protein>
    <recommendedName>
        <fullName evidence="5">Large proline-rich protein BAG6</fullName>
    </recommendedName>
    <alternativeName>
        <fullName evidence="20">BCL2-associated athanogene 6</fullName>
    </alternativeName>
    <alternativeName>
        <fullName evidence="19">HLA-B-associated transcript 3</fullName>
    </alternativeName>
</protein>
<evidence type="ECO:0000256" key="13">
    <source>
        <dbReference type="ARBA" id="ARBA00022853"/>
    </source>
</evidence>
<dbReference type="GO" id="GO:0036503">
    <property type="term" value="P:ERAD pathway"/>
    <property type="evidence" value="ECO:0007669"/>
    <property type="project" value="TreeGrafter"/>
</dbReference>
<gene>
    <name evidence="26" type="primary">LOC105271668</name>
</gene>
<feature type="compositionally biased region" description="Polar residues" evidence="23">
    <location>
        <begin position="486"/>
        <end position="495"/>
    </location>
</feature>
<feature type="region of interest" description="Disordered" evidence="23">
    <location>
        <begin position="835"/>
        <end position="892"/>
    </location>
</feature>
<feature type="region of interest" description="Disordered" evidence="23">
    <location>
        <begin position="75"/>
        <end position="110"/>
    </location>
</feature>
<evidence type="ECO:0000256" key="11">
    <source>
        <dbReference type="ARBA" id="ARBA00022737"/>
    </source>
</evidence>
<dbReference type="GO" id="GO:0002376">
    <property type="term" value="P:immune system process"/>
    <property type="evidence" value="ECO:0007669"/>
    <property type="project" value="UniProtKB-KW"/>
</dbReference>
<evidence type="ECO:0000259" key="24">
    <source>
        <dbReference type="PROSITE" id="PS50053"/>
    </source>
</evidence>
<evidence type="ECO:0000256" key="3">
    <source>
        <dbReference type="ARBA" id="ARBA00004514"/>
    </source>
</evidence>
<evidence type="ECO:0000256" key="12">
    <source>
        <dbReference type="ARBA" id="ARBA00022782"/>
    </source>
</evidence>
<evidence type="ECO:0000256" key="7">
    <source>
        <dbReference type="ARBA" id="ARBA00022490"/>
    </source>
</evidence>
<dbReference type="GO" id="GO:0005634">
    <property type="term" value="C:nucleus"/>
    <property type="evidence" value="ECO:0007669"/>
    <property type="project" value="UniProtKB-SubCell"/>
</dbReference>
<sequence>MIDLTVKTLDSQNHTFSLNDDITVRQFKEHIAETVSIPADLQRLIYCGRVLQDEKNLNEYDVNGKVIHLVQRAPPSLHQRSSDANQSGNQGTQGGSWQSGPRIQYRPGRGNPMYVGSVSIPADVLDRHDAEWPTPQFSGLLANSHLTVVHRMLDQANRVIDRLENTETPESTPQTSAPTPGSSEAPAPAEQPSQTDEIPATGSAPEPDTNDILVPRPLAELLEKLLTTQDRLRPYIRDRLLSTTSSSPDESQRIIESVSECLHFLSHAQHALSNISIDMQQTPPRTLRCRPMNIRPPAVVQAGLPIQVEAHIEVGQSDNNNTDETNQTPQTTPASNDATSSQNPPSTTPRQERSGQSDSPFGQVFNFPNNVEVVMEMGTQAPGVWSLEYSTGPQPLGTMNNNNNTNNNNTNTNNNNTTNGAGTSGLTRGAALSPDLLRNLMQAVAGYIFHTGGPLLGTASVPTTASTTPPSATSGCIHHRGRNAGESASSQPRGNTDTHPTTSTQTRTTSRTHVLQHAQALGVGLDVADSIDFDPFLPCTSQHVRRQPAQTSTAASTQTGQGVAGGEGQRTLGNREPRFATFTGVQIVNRRSNRLSLAEFLANAERIGPPSRPLSFNTLLLNRGINLLDYLNRPTILQRVYLVLSKLSLGDWRKILGGDYSPITPQVQEALRTNIREIAMVEDEELPNRIARRVVLDLRIDIRCTFFVENLREHADVNMLNTIDRVLSRYIEEILRCLFTSYETNTAFAEAVVNQIKLLAADLIGICRLILIGGQNGFERVVARFARRMTCDSDALWRDWILGPVVEWICNYSRGVVSPPKEEIMKMICYKDSTNTTTSQSEPTATETASSPSATPPAQSPVESVPEPMETETAPDPLMPDENEEVSTTFPGHESLLPDWVPIIARDGARQRRQLQLGLSGGSVTSLSDAYLATMPSKRRKLVEQQKPTLLASPTSNSSAIPASMERLIRESVGRAGVEEIDGAAAAVASDTTARRAFGEAIRECLHPHRYQSPDFPDPLRFPNATKFFSDHDRHDK</sequence>
<keyword evidence="16" id="KW-0007">Acetylation</keyword>
<feature type="compositionally biased region" description="Polar residues" evidence="23">
    <location>
        <begin position="166"/>
        <end position="182"/>
    </location>
</feature>
<evidence type="ECO:0000256" key="4">
    <source>
        <dbReference type="ARBA" id="ARBA00004550"/>
    </source>
</evidence>
<evidence type="ECO:0000256" key="8">
    <source>
        <dbReference type="ARBA" id="ARBA00022525"/>
    </source>
</evidence>
<evidence type="ECO:0000256" key="21">
    <source>
        <dbReference type="ARBA" id="ARBA00046003"/>
    </source>
</evidence>
<feature type="region of interest" description="Disordered" evidence="23">
    <location>
        <begin position="1009"/>
        <end position="1037"/>
    </location>
</feature>
<organism evidence="25 26">
    <name type="scientific">Fopius arisanus</name>
    <dbReference type="NCBI Taxonomy" id="64838"/>
    <lineage>
        <taxon>Eukaryota</taxon>
        <taxon>Metazoa</taxon>
        <taxon>Ecdysozoa</taxon>
        <taxon>Arthropoda</taxon>
        <taxon>Hexapoda</taxon>
        <taxon>Insecta</taxon>
        <taxon>Pterygota</taxon>
        <taxon>Neoptera</taxon>
        <taxon>Endopterygota</taxon>
        <taxon>Hymenoptera</taxon>
        <taxon>Apocrita</taxon>
        <taxon>Ichneumonoidea</taxon>
        <taxon>Braconidae</taxon>
        <taxon>Opiinae</taxon>
        <taxon>Fopius</taxon>
    </lineage>
</organism>
<evidence type="ECO:0000256" key="16">
    <source>
        <dbReference type="ARBA" id="ARBA00022990"/>
    </source>
</evidence>
<comment type="function">
    <text evidence="21">Involved in DNA damage-induced apoptosis: following DNA damage, accumulates in the nucleus and forms a complex with p300/EP300, enhancing p300/EP300-mediated p53/TP53 acetylation leading to increase p53/TP53 transcriptional activity. When nuclear, may also act as a component of some chromatin regulator complex that regulates histone 3 'Lys-4' dimethylation (H3K4me2).</text>
</comment>
<feature type="region of interest" description="Disordered" evidence="23">
    <location>
        <begin position="316"/>
        <end position="365"/>
    </location>
</feature>
<comment type="subcellular location">
    <subcellularLocation>
        <location evidence="3">Cytoplasm</location>
        <location evidence="3">Cytosol</location>
    </subcellularLocation>
    <subcellularLocation>
        <location evidence="2">Nucleus</location>
    </subcellularLocation>
    <subcellularLocation>
        <location evidence="4">Secreted</location>
        <location evidence="4">Extracellular exosome</location>
    </subcellularLocation>
</comment>
<evidence type="ECO:0000256" key="2">
    <source>
        <dbReference type="ARBA" id="ARBA00004123"/>
    </source>
</evidence>
<dbReference type="Gene3D" id="3.10.20.90">
    <property type="entry name" value="Phosphatidylinositol 3-kinase Catalytic Subunit, Chain A, domain 1"/>
    <property type="match status" value="1"/>
</dbReference>
<keyword evidence="13" id="KW-0156">Chromatin regulator</keyword>
<dbReference type="PROSITE" id="PS00299">
    <property type="entry name" value="UBIQUITIN_1"/>
    <property type="match status" value="1"/>
</dbReference>
<dbReference type="PROSITE" id="PS50053">
    <property type="entry name" value="UBIQUITIN_2"/>
    <property type="match status" value="1"/>
</dbReference>
<dbReference type="CDD" id="cd01809">
    <property type="entry name" value="Ubl_BAG6"/>
    <property type="match status" value="1"/>
</dbReference>
<dbReference type="Pfam" id="PF12057">
    <property type="entry name" value="BAG6"/>
    <property type="match status" value="1"/>
</dbReference>
<dbReference type="SMART" id="SM00213">
    <property type="entry name" value="UBQ"/>
    <property type="match status" value="1"/>
</dbReference>
<dbReference type="PANTHER" id="PTHR15204:SF0">
    <property type="entry name" value="LARGE PROLINE-RICH PROTEIN BAG6"/>
    <property type="match status" value="1"/>
</dbReference>
<dbReference type="InterPro" id="IPR000626">
    <property type="entry name" value="Ubiquitin-like_dom"/>
</dbReference>
<evidence type="ECO:0000256" key="17">
    <source>
        <dbReference type="ARBA" id="ARBA00023186"/>
    </source>
</evidence>
<accession>A0A9R1TM77</accession>
<dbReference type="GO" id="GO:0051787">
    <property type="term" value="F:misfolded protein binding"/>
    <property type="evidence" value="ECO:0007669"/>
    <property type="project" value="TreeGrafter"/>
</dbReference>
<dbReference type="GO" id="GO:0006915">
    <property type="term" value="P:apoptotic process"/>
    <property type="evidence" value="ECO:0007669"/>
    <property type="project" value="UniProtKB-KW"/>
</dbReference>
<evidence type="ECO:0000256" key="23">
    <source>
        <dbReference type="SAM" id="MobiDB-lite"/>
    </source>
</evidence>
<evidence type="ECO:0000313" key="25">
    <source>
        <dbReference type="Proteomes" id="UP000694866"/>
    </source>
</evidence>
<evidence type="ECO:0000256" key="15">
    <source>
        <dbReference type="ARBA" id="ARBA00022871"/>
    </source>
</evidence>
<dbReference type="RefSeq" id="XP_011311670.1">
    <property type="nucleotide sequence ID" value="XM_011313368.1"/>
</dbReference>
<evidence type="ECO:0000256" key="1">
    <source>
        <dbReference type="ARBA" id="ARBA00002067"/>
    </source>
</evidence>
<evidence type="ECO:0000256" key="20">
    <source>
        <dbReference type="ARBA" id="ARBA00030033"/>
    </source>
</evidence>
<feature type="compositionally biased region" description="Polar residues" evidence="23">
    <location>
        <begin position="388"/>
        <end position="399"/>
    </location>
</feature>
<dbReference type="GO" id="GO:0006325">
    <property type="term" value="P:chromatin organization"/>
    <property type="evidence" value="ECO:0007669"/>
    <property type="project" value="UniProtKB-KW"/>
</dbReference>
<keyword evidence="10" id="KW-0053">Apoptosis</keyword>
<feature type="region of interest" description="Disordered" evidence="23">
    <location>
        <begin position="386"/>
        <end position="424"/>
    </location>
</feature>
<feature type="domain" description="Ubiquitin-like" evidence="24">
    <location>
        <begin position="2"/>
        <end position="63"/>
    </location>
</feature>
<feature type="compositionally biased region" description="Low complexity" evidence="23">
    <location>
        <begin position="400"/>
        <end position="419"/>
    </location>
</feature>
<keyword evidence="12" id="KW-0221">Differentiation</keyword>
<dbReference type="GO" id="GO:0007283">
    <property type="term" value="P:spermatogenesis"/>
    <property type="evidence" value="ECO:0007669"/>
    <property type="project" value="UniProtKB-KW"/>
</dbReference>
<dbReference type="PANTHER" id="PTHR15204">
    <property type="entry name" value="LARGE PROLINE-RICH PROTEIN BAG6"/>
    <property type="match status" value="1"/>
</dbReference>
<dbReference type="OrthoDB" id="1885901at2759"/>
<feature type="compositionally biased region" description="Polar residues" evidence="23">
    <location>
        <begin position="316"/>
        <end position="349"/>
    </location>
</feature>
<feature type="compositionally biased region" description="Low complexity" evidence="23">
    <location>
        <begin position="835"/>
        <end position="853"/>
    </location>
</feature>
<dbReference type="GeneID" id="105271668"/>
<keyword evidence="7" id="KW-0963">Cytoplasm</keyword>
<evidence type="ECO:0000256" key="18">
    <source>
        <dbReference type="ARBA" id="ARBA00023242"/>
    </source>
</evidence>
<evidence type="ECO:0000313" key="26">
    <source>
        <dbReference type="RefSeq" id="XP_011311670.1"/>
    </source>
</evidence>
<evidence type="ECO:0000256" key="19">
    <source>
        <dbReference type="ARBA" id="ARBA00029739"/>
    </source>
</evidence>
<feature type="compositionally biased region" description="Low complexity" evidence="23">
    <location>
        <begin position="460"/>
        <end position="474"/>
    </location>
</feature>
<dbReference type="Proteomes" id="UP000694866">
    <property type="component" value="Unplaced"/>
</dbReference>
<feature type="compositionally biased region" description="Low complexity" evidence="23">
    <location>
        <begin position="497"/>
        <end position="511"/>
    </location>
</feature>
<comment type="function">
    <text evidence="1">Released extracellularly via exosomes, it is a ligand of the natural killer/NK cells receptor NCR3 and stimulates NK cells cytotoxicity. It may thereby trigger NK cells cytotoxicity against neighboring tumor cells and immature myeloid dendritic cells (DC).</text>
</comment>
<feature type="region of interest" description="Disordered" evidence="23">
    <location>
        <begin position="164"/>
        <end position="212"/>
    </location>
</feature>
<dbReference type="AlphaFoldDB" id="A0A9R1TM77"/>
<evidence type="ECO:0000256" key="5">
    <source>
        <dbReference type="ARBA" id="ARBA00021614"/>
    </source>
</evidence>
<dbReference type="InterPro" id="IPR021925">
    <property type="entry name" value="BAG6"/>
</dbReference>
<keyword evidence="8" id="KW-0964">Secreted</keyword>
<keyword evidence="11" id="KW-0677">Repeat</keyword>
<keyword evidence="6" id="KW-0813">Transport</keyword>
<keyword evidence="9" id="KW-0597">Phosphoprotein</keyword>